<dbReference type="PRINTS" id="PR00368">
    <property type="entry name" value="FADPNR"/>
</dbReference>
<keyword evidence="7" id="KW-1185">Reference proteome</keyword>
<dbReference type="Pfam" id="PF02910">
    <property type="entry name" value="Succ_DH_flav_C"/>
    <property type="match status" value="1"/>
</dbReference>
<evidence type="ECO:0000256" key="1">
    <source>
        <dbReference type="ARBA" id="ARBA00001974"/>
    </source>
</evidence>
<dbReference type="InterPro" id="IPR030664">
    <property type="entry name" value="SdhA/FrdA/AprA"/>
</dbReference>
<dbReference type="GO" id="GO:0009055">
    <property type="term" value="F:electron transfer activity"/>
    <property type="evidence" value="ECO:0007669"/>
    <property type="project" value="TreeGrafter"/>
</dbReference>
<dbReference type="GO" id="GO:0009061">
    <property type="term" value="P:anaerobic respiration"/>
    <property type="evidence" value="ECO:0007669"/>
    <property type="project" value="TreeGrafter"/>
</dbReference>
<dbReference type="GO" id="GO:0000104">
    <property type="term" value="F:succinate dehydrogenase activity"/>
    <property type="evidence" value="ECO:0007669"/>
    <property type="project" value="TreeGrafter"/>
</dbReference>
<dbReference type="OrthoDB" id="9806724at2"/>
<dbReference type="InterPro" id="IPR015939">
    <property type="entry name" value="Fum_Rdtase/Succ_DH_flav-like_C"/>
</dbReference>
<dbReference type="InterPro" id="IPR027477">
    <property type="entry name" value="Succ_DH/fumarate_Rdtase_cat_sf"/>
</dbReference>
<dbReference type="GO" id="GO:0050660">
    <property type="term" value="F:flavin adenine dinucleotide binding"/>
    <property type="evidence" value="ECO:0007669"/>
    <property type="project" value="TreeGrafter"/>
</dbReference>
<accession>A0A1K1LGM7</accession>
<keyword evidence="2" id="KW-0285">Flavoprotein</keyword>
<dbReference type="Gene3D" id="3.90.700.10">
    <property type="entry name" value="Succinate dehydrogenase/fumarate reductase flavoprotein, catalytic domain"/>
    <property type="match status" value="1"/>
</dbReference>
<protein>
    <submittedName>
        <fullName evidence="6">Succinate dehydrogenase flavoprotein subunit</fullName>
    </submittedName>
</protein>
<evidence type="ECO:0000313" key="7">
    <source>
        <dbReference type="Proteomes" id="UP000186323"/>
    </source>
</evidence>
<sequence length="573" mass="64506">MNMHHITTDVLILGGGSAGLWAAYRCSELAPEARICIVDKGPRDWGGLMTMAGGDFEAVLPPDDVDEWVRDFVYYFDGLCDQNLMEEILRRSADRLHDYERFGCEFFKKEDGSMKYVPQRGLEHVKLYPAQLKGRGGELMVRNIVRQLRQRSVERMGRILLTELLQQDGRVCGALGFDTINGDFYRLDARVVIAASGMGGWKTSYGKNTPTGETMQMAYEAGAVLQNLEFARVWNMPRLFGWEGQTVLMPLGARFVNAEGEPFMERYSPVLGSNTDPHYTTMAMAMEIRAGRGPITFDLSRIQQENLILLRPQNGWQKLNYDKLSALGLDLFRDSTEWVPQMTVSYGGLRADAWGNTNLEGLLAAGTARATEPGVYAGGFALMTTSVLGHMAGENAARLLQTLPEVRSDLSDAGLAARRQALFAPLGKEGLTPKEVLTSIQKTVFPYGVSILKNERSLQAALKELERIREEDLPRMVAADPHYLLKLHETRGVAFVSEMYVRASLERRETRAGHYREDYPVRDDAQLAWLCLRKDADSTPEFFRVPVPLEQYKHPVTRYYQDNFAFPVNESVK</sequence>
<dbReference type="SUPFAM" id="SSF51905">
    <property type="entry name" value="FAD/NAD(P)-binding domain"/>
    <property type="match status" value="1"/>
</dbReference>
<dbReference type="Pfam" id="PF00890">
    <property type="entry name" value="FAD_binding_2"/>
    <property type="match status" value="1"/>
</dbReference>
<dbReference type="Proteomes" id="UP000186323">
    <property type="component" value="Chromosome I"/>
</dbReference>
<dbReference type="PIRSF" id="PIRSF000171">
    <property type="entry name" value="SDHA_APRA_LASPO"/>
    <property type="match status" value="1"/>
</dbReference>
<feature type="domain" description="Fumarate reductase/succinate dehydrogenase flavoprotein-like C-terminal" evidence="5">
    <location>
        <begin position="448"/>
        <end position="555"/>
    </location>
</feature>
<dbReference type="GO" id="GO:0005886">
    <property type="term" value="C:plasma membrane"/>
    <property type="evidence" value="ECO:0007669"/>
    <property type="project" value="TreeGrafter"/>
</dbReference>
<evidence type="ECO:0000313" key="6">
    <source>
        <dbReference type="EMBL" id="SFV72606.1"/>
    </source>
</evidence>
<dbReference type="KEGG" id="dpg:DESPIGER_0727"/>
<dbReference type="PANTHER" id="PTHR11632:SF73">
    <property type="entry name" value="BLR3196 PROTEIN"/>
    <property type="match status" value="1"/>
</dbReference>
<proteinExistence type="predicted"/>
<evidence type="ECO:0000259" key="5">
    <source>
        <dbReference type="Pfam" id="PF02910"/>
    </source>
</evidence>
<evidence type="ECO:0000256" key="2">
    <source>
        <dbReference type="ARBA" id="ARBA00022630"/>
    </source>
</evidence>
<evidence type="ECO:0000259" key="4">
    <source>
        <dbReference type="Pfam" id="PF00890"/>
    </source>
</evidence>
<dbReference type="InterPro" id="IPR003953">
    <property type="entry name" value="FAD-dep_OxRdtase_2_FAD-bd"/>
</dbReference>
<dbReference type="EMBL" id="LT630450">
    <property type="protein sequence ID" value="SFV72606.1"/>
    <property type="molecule type" value="Genomic_DNA"/>
</dbReference>
<dbReference type="InterPro" id="IPR036188">
    <property type="entry name" value="FAD/NAD-bd_sf"/>
</dbReference>
<comment type="cofactor">
    <cofactor evidence="1">
        <name>FAD</name>
        <dbReference type="ChEBI" id="CHEBI:57692"/>
    </cofactor>
</comment>
<keyword evidence="3" id="KW-0560">Oxidoreductase</keyword>
<dbReference type="Gene3D" id="3.50.50.60">
    <property type="entry name" value="FAD/NAD(P)-binding domain"/>
    <property type="match status" value="1"/>
</dbReference>
<dbReference type="AlphaFoldDB" id="A0A1K1LGM7"/>
<dbReference type="Gene3D" id="1.20.58.100">
    <property type="entry name" value="Fumarate reductase/succinate dehydrogenase flavoprotein-like, C-terminal domain"/>
    <property type="match status" value="1"/>
</dbReference>
<dbReference type="PANTHER" id="PTHR11632">
    <property type="entry name" value="SUCCINATE DEHYDROGENASE 2 FLAVOPROTEIN SUBUNIT"/>
    <property type="match status" value="1"/>
</dbReference>
<dbReference type="RefSeq" id="WP_072333192.1">
    <property type="nucleotide sequence ID" value="NZ_CALUWT010000014.1"/>
</dbReference>
<organism evidence="6 7">
    <name type="scientific">Desulfovibrio piger</name>
    <dbReference type="NCBI Taxonomy" id="901"/>
    <lineage>
        <taxon>Bacteria</taxon>
        <taxon>Pseudomonadati</taxon>
        <taxon>Thermodesulfobacteriota</taxon>
        <taxon>Desulfovibrionia</taxon>
        <taxon>Desulfovibrionales</taxon>
        <taxon>Desulfovibrionaceae</taxon>
        <taxon>Desulfovibrio</taxon>
    </lineage>
</organism>
<evidence type="ECO:0000256" key="3">
    <source>
        <dbReference type="ARBA" id="ARBA00023002"/>
    </source>
</evidence>
<dbReference type="InterPro" id="IPR037099">
    <property type="entry name" value="Fum_R/Succ_DH_flav-like_C_sf"/>
</dbReference>
<gene>
    <name evidence="6" type="ORF">DESPIGER_0727</name>
</gene>
<feature type="domain" description="FAD-dependent oxidoreductase 2 FAD-binding" evidence="4">
    <location>
        <begin position="9"/>
        <end position="370"/>
    </location>
</feature>
<name>A0A1K1LGM7_9BACT</name>
<dbReference type="SUPFAM" id="SSF46977">
    <property type="entry name" value="Succinate dehydrogenase/fumarate reductase flavoprotein C-terminal domain"/>
    <property type="match status" value="1"/>
</dbReference>
<reference evidence="7" key="1">
    <citation type="submission" date="2016-10" db="EMBL/GenBank/DDBJ databases">
        <authorList>
            <person name="Wegmann U."/>
        </authorList>
    </citation>
    <scope>NUCLEOTIDE SEQUENCE [LARGE SCALE GENOMIC DNA]</scope>
</reference>